<reference evidence="4 5" key="1">
    <citation type="submission" date="2021-10" db="EMBL/GenBank/DDBJ databases">
        <title>Draft genome of Aestuariibacter halophilus JC2043.</title>
        <authorList>
            <person name="Emsley S.A."/>
            <person name="Pfannmuller K.M."/>
            <person name="Ushijima B."/>
            <person name="Saw J.H."/>
            <person name="Videau P."/>
        </authorList>
    </citation>
    <scope>NUCLEOTIDE SEQUENCE [LARGE SCALE GENOMIC DNA]</scope>
    <source>
        <strain evidence="4 5">JC2043</strain>
    </source>
</reference>
<dbReference type="EMBL" id="JAJEWP010000007">
    <property type="protein sequence ID" value="MCC2618151.1"/>
    <property type="molecule type" value="Genomic_DNA"/>
</dbReference>
<dbReference type="Proteomes" id="UP001520878">
    <property type="component" value="Unassembled WGS sequence"/>
</dbReference>
<comment type="similarity">
    <text evidence="1 3">Belongs to the short-chain dehydrogenases/reductases (SDR) family.</text>
</comment>
<proteinExistence type="inferred from homology"/>
<dbReference type="InterPro" id="IPR036291">
    <property type="entry name" value="NAD(P)-bd_dom_sf"/>
</dbReference>
<protein>
    <submittedName>
        <fullName evidence="4">SDR family oxidoreductase</fullName>
    </submittedName>
</protein>
<dbReference type="PANTHER" id="PTHR44196:SF1">
    <property type="entry name" value="DEHYDROGENASE_REDUCTASE SDR FAMILY MEMBER 7B"/>
    <property type="match status" value="1"/>
</dbReference>
<keyword evidence="2" id="KW-0560">Oxidoreductase</keyword>
<comment type="caution">
    <text evidence="4">The sequence shown here is derived from an EMBL/GenBank/DDBJ whole genome shotgun (WGS) entry which is preliminary data.</text>
</comment>
<dbReference type="Gene3D" id="3.40.50.720">
    <property type="entry name" value="NAD(P)-binding Rossmann-like Domain"/>
    <property type="match status" value="1"/>
</dbReference>
<name>A0ABS8GG46_9ALTE</name>
<evidence type="ECO:0000256" key="2">
    <source>
        <dbReference type="ARBA" id="ARBA00023002"/>
    </source>
</evidence>
<evidence type="ECO:0000313" key="4">
    <source>
        <dbReference type="EMBL" id="MCC2618151.1"/>
    </source>
</evidence>
<evidence type="ECO:0000256" key="1">
    <source>
        <dbReference type="ARBA" id="ARBA00006484"/>
    </source>
</evidence>
<dbReference type="PANTHER" id="PTHR44196">
    <property type="entry name" value="DEHYDROGENASE/REDUCTASE SDR FAMILY MEMBER 7B"/>
    <property type="match status" value="1"/>
</dbReference>
<keyword evidence="5" id="KW-1185">Reference proteome</keyword>
<dbReference type="InterPro" id="IPR020904">
    <property type="entry name" value="Sc_DH/Rdtase_CS"/>
</dbReference>
<evidence type="ECO:0000313" key="5">
    <source>
        <dbReference type="Proteomes" id="UP001520878"/>
    </source>
</evidence>
<dbReference type="RefSeq" id="WP_229162761.1">
    <property type="nucleotide sequence ID" value="NZ_JAJEWP010000007.1"/>
</dbReference>
<sequence>MTQRVVITGGGSGLGRALALAYAARGAEVCISDRNEEAGQQVLQEIQASGGDGFFVPCDITDSEQVAALAVAVGEHWQGIDVLINNAGVATAGSLEYEDIEQWQWVLDVNVVGMVRVTRAMIGLLRVGATSDTTAQLINIASQAGITPIPMMGSYNAAKAAVVSFSETLHLELARDNISVTVACPSFFNTNLDQSLRSKQPGFDKVVKKLLTRGSMTAEQVATRIIRDADSHRFMSITHPEGRKVYWMKRLLPNRWYLAMVKHKTQKMGQPRDDKH</sequence>
<dbReference type="InterPro" id="IPR002347">
    <property type="entry name" value="SDR_fam"/>
</dbReference>
<dbReference type="PRINTS" id="PR00081">
    <property type="entry name" value="GDHRDH"/>
</dbReference>
<dbReference type="Pfam" id="PF00106">
    <property type="entry name" value="adh_short"/>
    <property type="match status" value="1"/>
</dbReference>
<dbReference type="PRINTS" id="PR00080">
    <property type="entry name" value="SDRFAMILY"/>
</dbReference>
<gene>
    <name evidence="4" type="ORF">LJ739_17985</name>
</gene>
<dbReference type="NCBIfam" id="NF004196">
    <property type="entry name" value="PRK05650.1"/>
    <property type="match status" value="1"/>
</dbReference>
<evidence type="ECO:0000256" key="3">
    <source>
        <dbReference type="RuleBase" id="RU000363"/>
    </source>
</evidence>
<dbReference type="PROSITE" id="PS00061">
    <property type="entry name" value="ADH_SHORT"/>
    <property type="match status" value="1"/>
</dbReference>
<dbReference type="SUPFAM" id="SSF51735">
    <property type="entry name" value="NAD(P)-binding Rossmann-fold domains"/>
    <property type="match status" value="1"/>
</dbReference>
<accession>A0ABS8GG46</accession>
<organism evidence="4 5">
    <name type="scientific">Fluctibacter halophilus</name>
    <dbReference type="NCBI Taxonomy" id="226011"/>
    <lineage>
        <taxon>Bacteria</taxon>
        <taxon>Pseudomonadati</taxon>
        <taxon>Pseudomonadota</taxon>
        <taxon>Gammaproteobacteria</taxon>
        <taxon>Alteromonadales</taxon>
        <taxon>Alteromonadaceae</taxon>
        <taxon>Fluctibacter</taxon>
    </lineage>
</organism>
<dbReference type="CDD" id="cd05233">
    <property type="entry name" value="SDR_c"/>
    <property type="match status" value="1"/>
</dbReference>